<dbReference type="AlphaFoldDB" id="A0A5C6LSZ6"/>
<proteinExistence type="predicted"/>
<evidence type="ECO:0000313" key="4">
    <source>
        <dbReference type="Proteomes" id="UP000318815"/>
    </source>
</evidence>
<dbReference type="PANTHER" id="PTHR44520">
    <property type="entry name" value="RESPONSE REGULATOR RCP1-RELATED"/>
    <property type="match status" value="1"/>
</dbReference>
<protein>
    <submittedName>
        <fullName evidence="3">Response regulator</fullName>
    </submittedName>
</protein>
<comment type="caution">
    <text evidence="3">The sequence shown here is derived from an EMBL/GenBank/DDBJ whole genome shotgun (WGS) entry which is preliminary data.</text>
</comment>
<dbReference type="PROSITE" id="PS50110">
    <property type="entry name" value="RESPONSE_REGULATORY"/>
    <property type="match status" value="1"/>
</dbReference>
<dbReference type="PANTHER" id="PTHR44520:SF2">
    <property type="entry name" value="RESPONSE REGULATOR RCP1"/>
    <property type="match status" value="1"/>
</dbReference>
<evidence type="ECO:0000259" key="2">
    <source>
        <dbReference type="PROSITE" id="PS50110"/>
    </source>
</evidence>
<organism evidence="3 4">
    <name type="scientific">Chitinophaga pinensis</name>
    <dbReference type="NCBI Taxonomy" id="79329"/>
    <lineage>
        <taxon>Bacteria</taxon>
        <taxon>Pseudomonadati</taxon>
        <taxon>Bacteroidota</taxon>
        <taxon>Chitinophagia</taxon>
        <taxon>Chitinophagales</taxon>
        <taxon>Chitinophagaceae</taxon>
        <taxon>Chitinophaga</taxon>
    </lineage>
</organism>
<gene>
    <name evidence="3" type="ORF">FEF09_11925</name>
</gene>
<name>A0A5C6LSZ6_9BACT</name>
<dbReference type="InterPro" id="IPR052893">
    <property type="entry name" value="TCS_response_regulator"/>
</dbReference>
<dbReference type="Proteomes" id="UP000318815">
    <property type="component" value="Unassembled WGS sequence"/>
</dbReference>
<keyword evidence="1" id="KW-0597">Phosphoprotein</keyword>
<dbReference type="InterPro" id="IPR011006">
    <property type="entry name" value="CheY-like_superfamily"/>
</dbReference>
<dbReference type="InterPro" id="IPR001789">
    <property type="entry name" value="Sig_transdc_resp-reg_receiver"/>
</dbReference>
<dbReference type="OrthoDB" id="7631574at2"/>
<dbReference type="Gene3D" id="3.40.50.2300">
    <property type="match status" value="1"/>
</dbReference>
<accession>A0A5C6LSZ6</accession>
<evidence type="ECO:0000256" key="1">
    <source>
        <dbReference type="PROSITE-ProRule" id="PRU00169"/>
    </source>
</evidence>
<keyword evidence="4" id="KW-1185">Reference proteome</keyword>
<dbReference type="SMART" id="SM00448">
    <property type="entry name" value="REC"/>
    <property type="match status" value="1"/>
</dbReference>
<dbReference type="Pfam" id="PF00072">
    <property type="entry name" value="Response_reg"/>
    <property type="match status" value="1"/>
</dbReference>
<dbReference type="RefSeq" id="WP_146305321.1">
    <property type="nucleotide sequence ID" value="NZ_VOHS01000009.1"/>
</dbReference>
<dbReference type="GO" id="GO:0000160">
    <property type="term" value="P:phosphorelay signal transduction system"/>
    <property type="evidence" value="ECO:0007669"/>
    <property type="project" value="InterPro"/>
</dbReference>
<feature type="domain" description="Response regulatory" evidence="2">
    <location>
        <begin position="6"/>
        <end position="127"/>
    </location>
</feature>
<feature type="modified residue" description="4-aspartylphosphate" evidence="1">
    <location>
        <position position="60"/>
    </location>
</feature>
<sequence>MQEKIICFLIDDDDDDQEIFALALSSIDTDITCVTANDGIEALNKLNIDSDFLPDFIFLDLNMVRMNGRECLTEIRKLPRLKETPVIIYSTSSEQKDITETKQLGATDYIIKPPSISILVKRLEQVLRSRTKTI</sequence>
<evidence type="ECO:0000313" key="3">
    <source>
        <dbReference type="EMBL" id="TWW00381.1"/>
    </source>
</evidence>
<reference evidence="3 4" key="1">
    <citation type="submission" date="2019-08" db="EMBL/GenBank/DDBJ databases">
        <title>Whole genome sequencing of chitin degrading bacteria Chitinophaga pinensis YS16.</title>
        <authorList>
            <person name="Singh R.P."/>
            <person name="Manchanda G."/>
            <person name="Maurya I.K."/>
            <person name="Joshi N.K."/>
            <person name="Srivastava A.K."/>
        </authorList>
    </citation>
    <scope>NUCLEOTIDE SEQUENCE [LARGE SCALE GENOMIC DNA]</scope>
    <source>
        <strain evidence="3 4">YS-16</strain>
    </source>
</reference>
<dbReference type="EMBL" id="VOHS01000009">
    <property type="protein sequence ID" value="TWW00381.1"/>
    <property type="molecule type" value="Genomic_DNA"/>
</dbReference>
<dbReference type="SUPFAM" id="SSF52172">
    <property type="entry name" value="CheY-like"/>
    <property type="match status" value="1"/>
</dbReference>